<evidence type="ECO:0000259" key="2">
    <source>
        <dbReference type="Pfam" id="PF07510"/>
    </source>
</evidence>
<feature type="domain" description="GmrSD restriction endonucleases N-terminal" evidence="1">
    <location>
        <begin position="12"/>
        <end position="246"/>
    </location>
</feature>
<dbReference type="PANTHER" id="PTHR35149">
    <property type="entry name" value="SLL5132 PROTEIN"/>
    <property type="match status" value="1"/>
</dbReference>
<evidence type="ECO:0008006" key="6">
    <source>
        <dbReference type="Google" id="ProtNLM"/>
    </source>
</evidence>
<dbReference type="PANTHER" id="PTHR35149:SF1">
    <property type="entry name" value="DUF5655 DOMAIN-CONTAINING PROTEIN"/>
    <property type="match status" value="1"/>
</dbReference>
<dbReference type="RefSeq" id="WP_188896143.1">
    <property type="nucleotide sequence ID" value="NZ_BMMZ01000007.1"/>
</dbReference>
<dbReference type="Pfam" id="PF19980">
    <property type="entry name" value="DUF6416"/>
    <property type="match status" value="1"/>
</dbReference>
<dbReference type="InterPro" id="IPR004919">
    <property type="entry name" value="GmrSD_N"/>
</dbReference>
<evidence type="ECO:0000259" key="3">
    <source>
        <dbReference type="Pfam" id="PF18755"/>
    </source>
</evidence>
<name>A0A917W526_9ACTN</name>
<comment type="caution">
    <text evidence="4">The sequence shown here is derived from an EMBL/GenBank/DDBJ whole genome shotgun (WGS) entry which is preliminary data.</text>
</comment>
<dbReference type="EMBL" id="BMMZ01000007">
    <property type="protein sequence ID" value="GGL68961.1"/>
    <property type="molecule type" value="Genomic_DNA"/>
</dbReference>
<dbReference type="InterPro" id="IPR040843">
    <property type="entry name" value="RAMA"/>
</dbReference>
<dbReference type="Pfam" id="PF03235">
    <property type="entry name" value="GmrSD_N"/>
    <property type="match status" value="1"/>
</dbReference>
<dbReference type="InterPro" id="IPR011089">
    <property type="entry name" value="GmrSD_C"/>
</dbReference>
<evidence type="ECO:0000313" key="4">
    <source>
        <dbReference type="EMBL" id="GGL68961.1"/>
    </source>
</evidence>
<dbReference type="Pfam" id="PF07510">
    <property type="entry name" value="GmrSD_C"/>
    <property type="match status" value="1"/>
</dbReference>
<evidence type="ECO:0000259" key="1">
    <source>
        <dbReference type="Pfam" id="PF03235"/>
    </source>
</evidence>
<feature type="domain" description="GmrSD restriction endonucleases C-terminal" evidence="2">
    <location>
        <begin position="448"/>
        <end position="592"/>
    </location>
</feature>
<evidence type="ECO:0000313" key="5">
    <source>
        <dbReference type="Proteomes" id="UP000613840"/>
    </source>
</evidence>
<accession>A0A917W526</accession>
<keyword evidence="5" id="KW-1185">Reference proteome</keyword>
<reference evidence="4" key="1">
    <citation type="journal article" date="2014" name="Int. J. Syst. Evol. Microbiol.">
        <title>Complete genome sequence of Corynebacterium casei LMG S-19264T (=DSM 44701T), isolated from a smear-ripened cheese.</title>
        <authorList>
            <consortium name="US DOE Joint Genome Institute (JGI-PGF)"/>
            <person name="Walter F."/>
            <person name="Albersmeier A."/>
            <person name="Kalinowski J."/>
            <person name="Ruckert C."/>
        </authorList>
    </citation>
    <scope>NUCLEOTIDE SEQUENCE</scope>
    <source>
        <strain evidence="4">CGMCC 4.7306</strain>
    </source>
</reference>
<dbReference type="InterPro" id="IPR046301">
    <property type="entry name" value="DUF6416"/>
</dbReference>
<protein>
    <recommendedName>
        <fullName evidence="6">DUF262 domain-containing protein</fullName>
    </recommendedName>
</protein>
<sequence length="819" mass="91693">METNVRTPLAIFNLPQHLVVPLFQRPYVWDEEEQWLPLWQDIARMANLRLTNPWANGAHFLGAVVLQAYDGVTGAVPAWNVIDGQQRLTTLQIVLDAVAAAFTESGIATLAAQLQSLTHNDPNFVPDEAERLKIRHTNRDRAAFDEVMNADLPVDHSTLKHGSSKIARAHQFFLEQVRSWLTTEVDEGDVAAVAQRADALANVLKEGLQLVVIDLKATENSQEIFETLNARGTPLTAADLIKNFVFQRLDAEGADTQRVYEQDWPFEKRFWETEISVGRLFMSRSSLFLNQWLGSRMGEEISTKQTFTLFKYYVEQRSQQKMSELLATIKVQADQYEQWTLAAEDPERALPAVEMCVYRMKAAGIELLKPLLIWLHEPGRDLPQAAIDGVVAAAESWVMRRLILRLPLSALGATVANLIRVHSATPPDQLAGAVTEYLSRQRVSSTYWPGDLEIRRSLQTEAAYRRFSRSRLRMFLEAVENDRRATFDAGPVPRRNYPIEHLLPQKWQTHWPVDGLKAEIERNDHVHRLGNLTLLTESLNSSVSNGPWLGDKGKRAKLAKYDVLLMNRDIRETSPHGWNEDLIDSRTDHLIDALLRTWPVPDGHIGQVDDAKPEEEAWVELKHLVAAGLIAPGTVLQARGKWAGTSAAVTADGDLVIDERTFSTPSSAAKHVRGGMTNGWTFWSLPDGRRLADVREAFRGHRPSDDSLKRWDPQADAEVAAEFWGQLSDPAKKLFSLLAESSPHPLTAPELGAALKMDARGIAGTLAWPGRFAGNLGHHLPSRWIDGSPVRYWMDESAAELFTEVIENAESAAVSGKGE</sequence>
<dbReference type="AlphaFoldDB" id="A0A917W526"/>
<gene>
    <name evidence="4" type="ORF">GCM10011575_29500</name>
</gene>
<reference evidence="4" key="2">
    <citation type="submission" date="2020-09" db="EMBL/GenBank/DDBJ databases">
        <authorList>
            <person name="Sun Q."/>
            <person name="Zhou Y."/>
        </authorList>
    </citation>
    <scope>NUCLEOTIDE SEQUENCE</scope>
    <source>
        <strain evidence="4">CGMCC 4.7306</strain>
    </source>
</reference>
<feature type="domain" description="RAMA" evidence="3">
    <location>
        <begin position="616"/>
        <end position="699"/>
    </location>
</feature>
<dbReference type="Pfam" id="PF18755">
    <property type="entry name" value="RAMA"/>
    <property type="match status" value="1"/>
</dbReference>
<organism evidence="4 5">
    <name type="scientific">Microlunatus endophyticus</name>
    <dbReference type="NCBI Taxonomy" id="1716077"/>
    <lineage>
        <taxon>Bacteria</taxon>
        <taxon>Bacillati</taxon>
        <taxon>Actinomycetota</taxon>
        <taxon>Actinomycetes</taxon>
        <taxon>Propionibacteriales</taxon>
        <taxon>Propionibacteriaceae</taxon>
        <taxon>Microlunatus</taxon>
    </lineage>
</organism>
<proteinExistence type="predicted"/>
<dbReference type="Proteomes" id="UP000613840">
    <property type="component" value="Unassembled WGS sequence"/>
</dbReference>